<gene>
    <name evidence="7" type="ORF">DEH80_16790</name>
</gene>
<sequence length="195" mass="21811">MESASSAISTFVFWGIALGAVLYAIIIYNNLVNLKHAVSKAWSNIDVLLKQRHDELPKLIETCKQYMKFEQDTLEKVMQARSAAQAARANGDVKGVGQAETQMRLGLGNLFAVAEAYPELKANQSFQQLQARISGLENAIADRREFYNETVNNNNVRIEQVPDVLIARIFNFQPADLLEFSEAEKADVDVRALFS</sequence>
<dbReference type="InterPro" id="IPR023353">
    <property type="entry name" value="LemA-like_dom_sf"/>
</dbReference>
<evidence type="ECO:0000256" key="1">
    <source>
        <dbReference type="ARBA" id="ARBA00004167"/>
    </source>
</evidence>
<name>A0A383XPL1_9GAMM</name>
<dbReference type="Pfam" id="PF04011">
    <property type="entry name" value="LemA"/>
    <property type="match status" value="1"/>
</dbReference>
<dbReference type="RefSeq" id="WP_109721683.1">
    <property type="nucleotide sequence ID" value="NZ_QEQK01000023.1"/>
</dbReference>
<evidence type="ECO:0000256" key="5">
    <source>
        <dbReference type="ARBA" id="ARBA00023136"/>
    </source>
</evidence>
<evidence type="ECO:0000313" key="8">
    <source>
        <dbReference type="Proteomes" id="UP000251800"/>
    </source>
</evidence>
<dbReference type="GO" id="GO:0016020">
    <property type="term" value="C:membrane"/>
    <property type="evidence" value="ECO:0007669"/>
    <property type="project" value="UniProtKB-SubCell"/>
</dbReference>
<dbReference type="OrthoDB" id="9804152at2"/>
<evidence type="ECO:0000313" key="7">
    <source>
        <dbReference type="EMBL" id="PWN54565.1"/>
    </source>
</evidence>
<evidence type="ECO:0000256" key="3">
    <source>
        <dbReference type="ARBA" id="ARBA00022692"/>
    </source>
</evidence>
<evidence type="ECO:0000256" key="4">
    <source>
        <dbReference type="ARBA" id="ARBA00022989"/>
    </source>
</evidence>
<dbReference type="PANTHER" id="PTHR34478">
    <property type="entry name" value="PROTEIN LEMA"/>
    <property type="match status" value="1"/>
</dbReference>
<comment type="caution">
    <text evidence="7">The sequence shown here is derived from an EMBL/GenBank/DDBJ whole genome shotgun (WGS) entry which is preliminary data.</text>
</comment>
<proteinExistence type="inferred from homology"/>
<keyword evidence="4 6" id="KW-1133">Transmembrane helix</keyword>
<evidence type="ECO:0000256" key="6">
    <source>
        <dbReference type="SAM" id="Phobius"/>
    </source>
</evidence>
<protein>
    <submittedName>
        <fullName evidence="7">LemA family protein</fullName>
    </submittedName>
</protein>
<accession>A0A383XPL1</accession>
<evidence type="ECO:0000256" key="2">
    <source>
        <dbReference type="ARBA" id="ARBA00008854"/>
    </source>
</evidence>
<dbReference type="EMBL" id="QEQK01000023">
    <property type="protein sequence ID" value="PWN54565.1"/>
    <property type="molecule type" value="Genomic_DNA"/>
</dbReference>
<dbReference type="Proteomes" id="UP000251800">
    <property type="component" value="Unassembled WGS sequence"/>
</dbReference>
<keyword evidence="8" id="KW-1185">Reference proteome</keyword>
<organism evidence="7 8">
    <name type="scientific">Abyssibacter profundi</name>
    <dbReference type="NCBI Taxonomy" id="2182787"/>
    <lineage>
        <taxon>Bacteria</taxon>
        <taxon>Pseudomonadati</taxon>
        <taxon>Pseudomonadota</taxon>
        <taxon>Gammaproteobacteria</taxon>
        <taxon>Chromatiales</taxon>
        <taxon>Oceanococcaceae</taxon>
        <taxon>Abyssibacter</taxon>
    </lineage>
</organism>
<dbReference type="Gene3D" id="1.20.1440.20">
    <property type="entry name" value="LemA-like domain"/>
    <property type="match status" value="1"/>
</dbReference>
<dbReference type="InterPro" id="IPR007156">
    <property type="entry name" value="MamQ_LemA"/>
</dbReference>
<comment type="subcellular location">
    <subcellularLocation>
        <location evidence="1">Membrane</location>
        <topology evidence="1">Single-pass membrane protein</topology>
    </subcellularLocation>
</comment>
<keyword evidence="3 6" id="KW-0812">Transmembrane</keyword>
<dbReference type="SUPFAM" id="SSF140478">
    <property type="entry name" value="LemA-like"/>
    <property type="match status" value="1"/>
</dbReference>
<feature type="transmembrane region" description="Helical" evidence="6">
    <location>
        <begin position="12"/>
        <end position="31"/>
    </location>
</feature>
<comment type="similarity">
    <text evidence="2">Belongs to the LemA family.</text>
</comment>
<reference evidence="7 8" key="1">
    <citation type="submission" date="2018-05" db="EMBL/GenBank/DDBJ databases">
        <title>Abyssibacter profundi OUC007T gen. nov., sp. nov, a marine bacterium isolated from seawater of the Mariana Trench.</title>
        <authorList>
            <person name="Zhou S."/>
        </authorList>
    </citation>
    <scope>NUCLEOTIDE SEQUENCE [LARGE SCALE GENOMIC DNA]</scope>
    <source>
        <strain evidence="7 8">OUC007</strain>
    </source>
</reference>
<keyword evidence="5 6" id="KW-0472">Membrane</keyword>
<dbReference type="PANTHER" id="PTHR34478:SF1">
    <property type="entry name" value="PROTEIN LEMA"/>
    <property type="match status" value="1"/>
</dbReference>
<dbReference type="AlphaFoldDB" id="A0A383XPL1"/>